<organism evidence="11 12">
    <name type="scientific">Neolamprologus brichardi</name>
    <name type="common">Fairy cichlid</name>
    <name type="synonym">Lamprologus brichardi</name>
    <dbReference type="NCBI Taxonomy" id="32507"/>
    <lineage>
        <taxon>Eukaryota</taxon>
        <taxon>Metazoa</taxon>
        <taxon>Chordata</taxon>
        <taxon>Craniata</taxon>
        <taxon>Vertebrata</taxon>
        <taxon>Euteleostomi</taxon>
        <taxon>Actinopterygii</taxon>
        <taxon>Neopterygii</taxon>
        <taxon>Teleostei</taxon>
        <taxon>Neoteleostei</taxon>
        <taxon>Acanthomorphata</taxon>
        <taxon>Ovalentaria</taxon>
        <taxon>Cichlomorphae</taxon>
        <taxon>Cichliformes</taxon>
        <taxon>Cichlidae</taxon>
        <taxon>African cichlids</taxon>
        <taxon>Pseudocrenilabrinae</taxon>
        <taxon>Lamprologini</taxon>
        <taxon>Neolamprologus</taxon>
    </lineage>
</organism>
<dbReference type="GO" id="GO:0003700">
    <property type="term" value="F:DNA-binding transcription factor activity"/>
    <property type="evidence" value="ECO:0007669"/>
    <property type="project" value="TreeGrafter"/>
</dbReference>
<proteinExistence type="inferred from homology"/>
<accession>A0A3Q4HNH5</accession>
<evidence type="ECO:0000256" key="8">
    <source>
        <dbReference type="ARBA" id="ARBA00023242"/>
    </source>
</evidence>
<dbReference type="Proteomes" id="UP000261580">
    <property type="component" value="Unassembled WGS sequence"/>
</dbReference>
<keyword evidence="3" id="KW-0479">Metal-binding</keyword>
<dbReference type="Bgee" id="ENSNBRG00000018140">
    <property type="expression patterns" value="Expressed in zone of skin and 1 other cell type or tissue"/>
</dbReference>
<dbReference type="FunFam" id="3.30.160.60:FF:002212">
    <property type="entry name" value="Zinc finger protein 672"/>
    <property type="match status" value="1"/>
</dbReference>
<dbReference type="GO" id="GO:0008270">
    <property type="term" value="F:zinc ion binding"/>
    <property type="evidence" value="ECO:0007669"/>
    <property type="project" value="UniProtKB-KW"/>
</dbReference>
<dbReference type="FunFam" id="3.30.160.60:FF:001954">
    <property type="entry name" value="Zinc finger protein 787"/>
    <property type="match status" value="1"/>
</dbReference>
<dbReference type="PROSITE" id="PS50157">
    <property type="entry name" value="ZINC_FINGER_C2H2_2"/>
    <property type="match status" value="2"/>
</dbReference>
<dbReference type="GO" id="GO:0005634">
    <property type="term" value="C:nucleus"/>
    <property type="evidence" value="ECO:0007669"/>
    <property type="project" value="UniProtKB-SubCell"/>
</dbReference>
<reference evidence="11" key="1">
    <citation type="submission" date="2025-08" db="UniProtKB">
        <authorList>
            <consortium name="Ensembl"/>
        </authorList>
    </citation>
    <scope>IDENTIFICATION</scope>
</reference>
<keyword evidence="8" id="KW-0539">Nucleus</keyword>
<dbReference type="Pfam" id="PF00096">
    <property type="entry name" value="zf-C2H2"/>
    <property type="match status" value="1"/>
</dbReference>
<sequence length="146" mass="16452">YPVSHSYSLQHGPVEPPDQMSVIFKHLLPASVSDVQNSETAHLCSTCGKRFLWKSSLTRHMLIHTGEKPYSCSTCGKRFPTTGPLKTHMRIHTGEKPHSFSTSGKDSGRRKLKITHATLMMPDREHPPAIQRCHTFNYAYSSPHTI</sequence>
<protein>
    <recommendedName>
        <fullName evidence="10">C2H2-type domain-containing protein</fullName>
    </recommendedName>
</protein>
<dbReference type="PROSITE" id="PS00028">
    <property type="entry name" value="ZINC_FINGER_C2H2_1"/>
    <property type="match status" value="2"/>
</dbReference>
<comment type="subcellular location">
    <subcellularLocation>
        <location evidence="1">Nucleus</location>
    </subcellularLocation>
</comment>
<dbReference type="PANTHER" id="PTHR24404:SF114">
    <property type="entry name" value="KLUMPFUSS, ISOFORM B-RELATED"/>
    <property type="match status" value="1"/>
</dbReference>
<evidence type="ECO:0000256" key="9">
    <source>
        <dbReference type="PROSITE-ProRule" id="PRU00042"/>
    </source>
</evidence>
<evidence type="ECO:0000256" key="6">
    <source>
        <dbReference type="ARBA" id="ARBA00022833"/>
    </source>
</evidence>
<evidence type="ECO:0000256" key="3">
    <source>
        <dbReference type="ARBA" id="ARBA00022723"/>
    </source>
</evidence>
<reference evidence="11" key="2">
    <citation type="submission" date="2025-09" db="UniProtKB">
        <authorList>
            <consortium name="Ensembl"/>
        </authorList>
    </citation>
    <scope>IDENTIFICATION</scope>
</reference>
<dbReference type="PANTHER" id="PTHR24404">
    <property type="entry name" value="ZINC FINGER PROTEIN"/>
    <property type="match status" value="1"/>
</dbReference>
<evidence type="ECO:0000256" key="5">
    <source>
        <dbReference type="ARBA" id="ARBA00022771"/>
    </source>
</evidence>
<evidence type="ECO:0000259" key="10">
    <source>
        <dbReference type="PROSITE" id="PS50157"/>
    </source>
</evidence>
<feature type="domain" description="C2H2-type" evidence="10">
    <location>
        <begin position="42"/>
        <end position="69"/>
    </location>
</feature>
<keyword evidence="12" id="KW-1185">Reference proteome</keyword>
<dbReference type="InterPro" id="IPR050589">
    <property type="entry name" value="Ikaros_C2H2-ZF"/>
</dbReference>
<name>A0A3Q4HNH5_NEOBR</name>
<comment type="similarity">
    <text evidence="2">Belongs to the krueppel C2H2-type zinc-finger protein family.</text>
</comment>
<dbReference type="SUPFAM" id="SSF57667">
    <property type="entry name" value="beta-beta-alpha zinc fingers"/>
    <property type="match status" value="1"/>
</dbReference>
<dbReference type="GO" id="GO:0000978">
    <property type="term" value="F:RNA polymerase II cis-regulatory region sequence-specific DNA binding"/>
    <property type="evidence" value="ECO:0007669"/>
    <property type="project" value="TreeGrafter"/>
</dbReference>
<keyword evidence="5 9" id="KW-0863">Zinc-finger</keyword>
<evidence type="ECO:0000313" key="12">
    <source>
        <dbReference type="Proteomes" id="UP000261580"/>
    </source>
</evidence>
<keyword evidence="6" id="KW-0862">Zinc</keyword>
<dbReference type="GO" id="GO:0006357">
    <property type="term" value="P:regulation of transcription by RNA polymerase II"/>
    <property type="evidence" value="ECO:0007669"/>
    <property type="project" value="TreeGrafter"/>
</dbReference>
<dbReference type="Gene3D" id="3.30.160.60">
    <property type="entry name" value="Classic Zinc Finger"/>
    <property type="match status" value="2"/>
</dbReference>
<dbReference type="SMART" id="SM00355">
    <property type="entry name" value="ZnF_C2H2"/>
    <property type="match status" value="2"/>
</dbReference>
<evidence type="ECO:0000256" key="2">
    <source>
        <dbReference type="ARBA" id="ARBA00006991"/>
    </source>
</evidence>
<dbReference type="GeneTree" id="ENSGT01150000286958"/>
<evidence type="ECO:0000256" key="7">
    <source>
        <dbReference type="ARBA" id="ARBA00023125"/>
    </source>
</evidence>
<evidence type="ECO:0000256" key="4">
    <source>
        <dbReference type="ARBA" id="ARBA00022737"/>
    </source>
</evidence>
<keyword evidence="7" id="KW-0238">DNA-binding</keyword>
<evidence type="ECO:0000313" key="11">
    <source>
        <dbReference type="Ensembl" id="ENSNBRP00000023706.1"/>
    </source>
</evidence>
<dbReference type="InterPro" id="IPR036236">
    <property type="entry name" value="Znf_C2H2_sf"/>
</dbReference>
<dbReference type="Ensembl" id="ENSNBRT00000024321.1">
    <property type="protein sequence ID" value="ENSNBRP00000023706.1"/>
    <property type="gene ID" value="ENSNBRG00000018140.1"/>
</dbReference>
<feature type="domain" description="C2H2-type" evidence="10">
    <location>
        <begin position="70"/>
        <end position="97"/>
    </location>
</feature>
<dbReference type="InterPro" id="IPR013087">
    <property type="entry name" value="Znf_C2H2_type"/>
</dbReference>
<evidence type="ECO:0000256" key="1">
    <source>
        <dbReference type="ARBA" id="ARBA00004123"/>
    </source>
</evidence>
<keyword evidence="4" id="KW-0677">Repeat</keyword>
<dbReference type="AlphaFoldDB" id="A0A3Q4HNH5"/>